<protein>
    <submittedName>
        <fullName evidence="1">Uncharacterized protein</fullName>
    </submittedName>
</protein>
<name>A0A6J5L9K5_9CAUD</name>
<proteinExistence type="predicted"/>
<accession>A0A6J5L9K5</accession>
<evidence type="ECO:0000313" key="1">
    <source>
        <dbReference type="EMBL" id="CAB4130003.1"/>
    </source>
</evidence>
<dbReference type="EMBL" id="LR796237">
    <property type="protein sequence ID" value="CAB4130003.1"/>
    <property type="molecule type" value="Genomic_DNA"/>
</dbReference>
<reference evidence="1" key="1">
    <citation type="submission" date="2020-04" db="EMBL/GenBank/DDBJ databases">
        <authorList>
            <person name="Chiriac C."/>
            <person name="Salcher M."/>
            <person name="Ghai R."/>
            <person name="Kavagutti S V."/>
        </authorList>
    </citation>
    <scope>NUCLEOTIDE SEQUENCE</scope>
</reference>
<sequence>MNERIEELLEQSRYDSKDWREGNYAERIEWLHLMYADAKQEIERLQDSIFLFQEAERKRNAGG</sequence>
<organism evidence="1">
    <name type="scientific">uncultured Caudovirales phage</name>
    <dbReference type="NCBI Taxonomy" id="2100421"/>
    <lineage>
        <taxon>Viruses</taxon>
        <taxon>Duplodnaviria</taxon>
        <taxon>Heunggongvirae</taxon>
        <taxon>Uroviricota</taxon>
        <taxon>Caudoviricetes</taxon>
        <taxon>Peduoviridae</taxon>
        <taxon>Maltschvirus</taxon>
        <taxon>Maltschvirus maltsch</taxon>
    </lineage>
</organism>
<gene>
    <name evidence="1" type="ORF">UFOVP116_221</name>
</gene>